<evidence type="ECO:0000256" key="4">
    <source>
        <dbReference type="ARBA" id="ARBA00022679"/>
    </source>
</evidence>
<dbReference type="KEGG" id="acoa:RB602_09175"/>
<feature type="transmembrane region" description="Helical" evidence="8">
    <location>
        <begin position="47"/>
        <end position="80"/>
    </location>
</feature>
<keyword evidence="2" id="KW-1003">Cell membrane</keyword>
<dbReference type="Proteomes" id="UP001302429">
    <property type="component" value="Chromosome"/>
</dbReference>
<dbReference type="Pfam" id="PF13231">
    <property type="entry name" value="PMT_2"/>
    <property type="match status" value="1"/>
</dbReference>
<feature type="transmembrane region" description="Helical" evidence="8">
    <location>
        <begin position="190"/>
        <end position="214"/>
    </location>
</feature>
<feature type="transmembrane region" description="Helical" evidence="8">
    <location>
        <begin position="254"/>
        <end position="270"/>
    </location>
</feature>
<evidence type="ECO:0000256" key="7">
    <source>
        <dbReference type="ARBA" id="ARBA00023136"/>
    </source>
</evidence>
<evidence type="ECO:0000313" key="10">
    <source>
        <dbReference type="EMBL" id="WOE74032.1"/>
    </source>
</evidence>
<feature type="domain" description="Glycosyltransferase RgtA/B/C/D-like" evidence="9">
    <location>
        <begin position="2"/>
        <end position="126"/>
    </location>
</feature>
<name>A0AA97F689_9SPHN</name>
<gene>
    <name evidence="10" type="ORF">RB602_09175</name>
</gene>
<dbReference type="GO" id="GO:0005886">
    <property type="term" value="C:plasma membrane"/>
    <property type="evidence" value="ECO:0007669"/>
    <property type="project" value="UniProtKB-SubCell"/>
</dbReference>
<proteinExistence type="predicted"/>
<keyword evidence="6 8" id="KW-1133">Transmembrane helix</keyword>
<dbReference type="PANTHER" id="PTHR33908">
    <property type="entry name" value="MANNOSYLTRANSFERASE YKCB-RELATED"/>
    <property type="match status" value="1"/>
</dbReference>
<feature type="transmembrane region" description="Helical" evidence="8">
    <location>
        <begin position="92"/>
        <end position="123"/>
    </location>
</feature>
<dbReference type="InterPro" id="IPR050297">
    <property type="entry name" value="LipidA_mod_glycosyltrf_83"/>
</dbReference>
<comment type="subcellular location">
    <subcellularLocation>
        <location evidence="1">Cell membrane</location>
        <topology evidence="1">Multi-pass membrane protein</topology>
    </subcellularLocation>
</comment>
<evidence type="ECO:0000256" key="5">
    <source>
        <dbReference type="ARBA" id="ARBA00022692"/>
    </source>
</evidence>
<dbReference type="EMBL" id="CP136594">
    <property type="protein sequence ID" value="WOE74032.1"/>
    <property type="molecule type" value="Genomic_DNA"/>
</dbReference>
<feature type="transmembrane region" description="Helical" evidence="8">
    <location>
        <begin position="277"/>
        <end position="296"/>
    </location>
</feature>
<dbReference type="AlphaFoldDB" id="A0AA97F689"/>
<evidence type="ECO:0000256" key="8">
    <source>
        <dbReference type="SAM" id="Phobius"/>
    </source>
</evidence>
<feature type="transmembrane region" description="Helical" evidence="8">
    <location>
        <begin position="226"/>
        <end position="248"/>
    </location>
</feature>
<feature type="transmembrane region" description="Helical" evidence="8">
    <location>
        <begin position="130"/>
        <end position="152"/>
    </location>
</feature>
<dbReference type="InterPro" id="IPR038731">
    <property type="entry name" value="RgtA/B/C-like"/>
</dbReference>
<keyword evidence="7 8" id="KW-0472">Membrane</keyword>
<evidence type="ECO:0000259" key="9">
    <source>
        <dbReference type="Pfam" id="PF13231"/>
    </source>
</evidence>
<keyword evidence="3 10" id="KW-0328">Glycosyltransferase</keyword>
<dbReference type="EC" id="2.4.-.-" evidence="10"/>
<keyword evidence="5 8" id="KW-0812">Transmembrane</keyword>
<evidence type="ECO:0000256" key="6">
    <source>
        <dbReference type="ARBA" id="ARBA00022989"/>
    </source>
</evidence>
<keyword evidence="11" id="KW-1185">Reference proteome</keyword>
<feature type="transmembrane region" description="Helical" evidence="8">
    <location>
        <begin position="20"/>
        <end position="38"/>
    </location>
</feature>
<accession>A0AA97F689</accession>
<evidence type="ECO:0000256" key="1">
    <source>
        <dbReference type="ARBA" id="ARBA00004651"/>
    </source>
</evidence>
<evidence type="ECO:0000313" key="11">
    <source>
        <dbReference type="Proteomes" id="UP001302429"/>
    </source>
</evidence>
<evidence type="ECO:0000256" key="3">
    <source>
        <dbReference type="ARBA" id="ARBA00022676"/>
    </source>
</evidence>
<dbReference type="GO" id="GO:0009103">
    <property type="term" value="P:lipopolysaccharide biosynthetic process"/>
    <property type="evidence" value="ECO:0007669"/>
    <property type="project" value="UniProtKB-ARBA"/>
</dbReference>
<sequence length="430" mass="48925">MAISFALFGENEYAMVLPSYLYYLALLAVIWLLMRRLAAQLTANLALLFLITMPLMAIQSTIANIDIVESFFLFLGFAFYLKATNSETPLRWAFLSGACVGLAFLTRETAIFIIPFYGLLFLFGFGMHRLHYFAVGFGFFAVWAVELLYLGIMTGDPLYRFNISLNHDSSIDRSIDVAGNMIIHPAIDPLLVLLINQEFMLLFWLAIPSGLWLGFSQSISAEQRRFIRLISLFGVVWFLCVAAATTLLPLNPRYFMPTAISACIILVLAIQQISFPVLRNTLIAALICTNLVGIMIENKAPLFGERTLVALADAYEEDVYTDPMSRYRANMLLRWKGRAEQVRGAPPVRGQLFFYNPGKVESPNRLMDASQQQQYTPNENWTLISEFQAKPDPVIAIVERIGFHNVMPKKIWNRLRYRHPDVRLYRIPAE</sequence>
<protein>
    <submittedName>
        <fullName evidence="10">Glycosyltransferase family 39 protein</fullName>
        <ecNumber evidence="10">2.4.-.-</ecNumber>
    </submittedName>
</protein>
<reference evidence="10 11" key="1">
    <citation type="submission" date="2023-10" db="EMBL/GenBank/DDBJ databases">
        <title>Complete genome sequence of a Sphingomonadaceae bacterium.</title>
        <authorList>
            <person name="Yan C."/>
        </authorList>
    </citation>
    <scope>NUCLEOTIDE SEQUENCE [LARGE SCALE GENOMIC DNA]</scope>
    <source>
        <strain evidence="10 11">SCSIO 66989</strain>
    </source>
</reference>
<dbReference type="GO" id="GO:0016763">
    <property type="term" value="F:pentosyltransferase activity"/>
    <property type="evidence" value="ECO:0007669"/>
    <property type="project" value="TreeGrafter"/>
</dbReference>
<keyword evidence="4 10" id="KW-0808">Transferase</keyword>
<dbReference type="RefSeq" id="WP_317080264.1">
    <property type="nucleotide sequence ID" value="NZ_CP136594.1"/>
</dbReference>
<evidence type="ECO:0000256" key="2">
    <source>
        <dbReference type="ARBA" id="ARBA00022475"/>
    </source>
</evidence>
<organism evidence="10 11">
    <name type="scientific">Alterisphingorhabdus coralli</name>
    <dbReference type="NCBI Taxonomy" id="3071408"/>
    <lineage>
        <taxon>Bacteria</taxon>
        <taxon>Pseudomonadati</taxon>
        <taxon>Pseudomonadota</taxon>
        <taxon>Alphaproteobacteria</taxon>
        <taxon>Sphingomonadales</taxon>
        <taxon>Sphingomonadaceae</taxon>
        <taxon>Alterisphingorhabdus (ex Yan et al. 2024)</taxon>
    </lineage>
</organism>
<dbReference type="PANTHER" id="PTHR33908:SF11">
    <property type="entry name" value="MEMBRANE PROTEIN"/>
    <property type="match status" value="1"/>
</dbReference>